<dbReference type="Pfam" id="PF10933">
    <property type="entry name" value="DUF2827"/>
    <property type="match status" value="1"/>
</dbReference>
<sequence>MNAKVLRAQSRRGRSDRLRVGVTLFVRDENQTLWENGIFQNCFFLIEMLKASPQVEWCCIVVDGPGAGGHRSQFSREFGADVIGVAEALDSLDVIVELSAQLDVEWGKTFVDRGGRIAAMRVANDFIIDAERMAFKLAPGLLMSGMPYQEVWTLPAFERTCARYYEAGLRAPVRIMQHLWSPQLVDREVASCGRHTEFRYVPGRSRWRAAILEPNICSVKTAHIPLLACENAYRRNPAFLDVLRVFNTAELRNNQIFIRFARSLTLIKNGMASFEDRFPIFDIMGSQADVIVSHQWENAQNYLYYEALYGGFPLIHNSTLIEGCGYRYEDFDPEDGGAALLQAFVQHDLDLETYIANGRRLIAKLDPTSDANVRAYSEAIAGLFDDRRGAGAGVLSHQLAPAL</sequence>
<comment type="caution">
    <text evidence="1">The sequence shown here is derived from an EMBL/GenBank/DDBJ whole genome shotgun (WGS) entry which is preliminary data.</text>
</comment>
<dbReference type="Proteomes" id="UP001236369">
    <property type="component" value="Unassembled WGS sequence"/>
</dbReference>
<name>A0ABU0HSA7_9HYPH</name>
<reference evidence="1 2" key="1">
    <citation type="submission" date="2023-07" db="EMBL/GenBank/DDBJ databases">
        <title>Genomic Encyclopedia of Type Strains, Phase IV (KMG-IV): sequencing the most valuable type-strain genomes for metagenomic binning, comparative biology and taxonomic classification.</title>
        <authorList>
            <person name="Goeker M."/>
        </authorList>
    </citation>
    <scope>NUCLEOTIDE SEQUENCE [LARGE SCALE GENOMIC DNA]</scope>
    <source>
        <strain evidence="1 2">DSM 19562</strain>
    </source>
</reference>
<organism evidence="1 2">
    <name type="scientific">Methylobacterium persicinum</name>
    <dbReference type="NCBI Taxonomy" id="374426"/>
    <lineage>
        <taxon>Bacteria</taxon>
        <taxon>Pseudomonadati</taxon>
        <taxon>Pseudomonadota</taxon>
        <taxon>Alphaproteobacteria</taxon>
        <taxon>Hyphomicrobiales</taxon>
        <taxon>Methylobacteriaceae</taxon>
        <taxon>Methylobacterium</taxon>
    </lineage>
</organism>
<evidence type="ECO:0008006" key="3">
    <source>
        <dbReference type="Google" id="ProtNLM"/>
    </source>
</evidence>
<evidence type="ECO:0000313" key="2">
    <source>
        <dbReference type="Proteomes" id="UP001236369"/>
    </source>
</evidence>
<gene>
    <name evidence="1" type="ORF">QO016_004718</name>
</gene>
<protein>
    <recommendedName>
        <fullName evidence="3">DUF2827 domain-containing protein</fullName>
    </recommendedName>
</protein>
<dbReference type="InterPro" id="IPR021234">
    <property type="entry name" value="DUF2827"/>
</dbReference>
<keyword evidence="2" id="KW-1185">Reference proteome</keyword>
<dbReference type="EMBL" id="JAUSVV010000022">
    <property type="protein sequence ID" value="MDQ0445191.1"/>
    <property type="molecule type" value="Genomic_DNA"/>
</dbReference>
<dbReference type="RefSeq" id="WP_238249941.1">
    <property type="nucleotide sequence ID" value="NZ_BPQX01000035.1"/>
</dbReference>
<proteinExistence type="predicted"/>
<evidence type="ECO:0000313" key="1">
    <source>
        <dbReference type="EMBL" id="MDQ0445191.1"/>
    </source>
</evidence>
<accession>A0ABU0HSA7</accession>